<feature type="domain" description="HTH luxR-type" evidence="6">
    <location>
        <begin position="150"/>
        <end position="215"/>
    </location>
</feature>
<dbReference type="GO" id="GO:0000160">
    <property type="term" value="P:phosphorelay signal transduction system"/>
    <property type="evidence" value="ECO:0007669"/>
    <property type="project" value="InterPro"/>
</dbReference>
<evidence type="ECO:0000313" key="8">
    <source>
        <dbReference type="EMBL" id="SFO60401.1"/>
    </source>
</evidence>
<dbReference type="GO" id="GO:0003677">
    <property type="term" value="F:DNA binding"/>
    <property type="evidence" value="ECO:0007669"/>
    <property type="project" value="UniProtKB-KW"/>
</dbReference>
<reference evidence="9" key="1">
    <citation type="submission" date="2016-10" db="EMBL/GenBank/DDBJ databases">
        <authorList>
            <person name="Varghese N."/>
            <person name="Submissions S."/>
        </authorList>
    </citation>
    <scope>NUCLEOTIDE SEQUENCE [LARGE SCALE GENOMIC DNA]</scope>
    <source>
        <strain evidence="9">DSM 43161</strain>
    </source>
</reference>
<evidence type="ECO:0000256" key="2">
    <source>
        <dbReference type="ARBA" id="ARBA00023015"/>
    </source>
</evidence>
<dbReference type="RefSeq" id="WP_075015870.1">
    <property type="nucleotide sequence ID" value="NZ_FOWE01000015.1"/>
</dbReference>
<dbReference type="PANTHER" id="PTHR43214">
    <property type="entry name" value="TWO-COMPONENT RESPONSE REGULATOR"/>
    <property type="match status" value="1"/>
</dbReference>
<keyword evidence="9" id="KW-1185">Reference proteome</keyword>
<dbReference type="InterPro" id="IPR011006">
    <property type="entry name" value="CheY-like_superfamily"/>
</dbReference>
<evidence type="ECO:0000259" key="6">
    <source>
        <dbReference type="PROSITE" id="PS50043"/>
    </source>
</evidence>
<keyword evidence="1 5" id="KW-0597">Phosphoprotein</keyword>
<dbReference type="PANTHER" id="PTHR43214:SF24">
    <property type="entry name" value="TRANSCRIPTIONAL REGULATORY PROTEIN NARL-RELATED"/>
    <property type="match status" value="1"/>
</dbReference>
<dbReference type="Pfam" id="PF00072">
    <property type="entry name" value="Response_reg"/>
    <property type="match status" value="1"/>
</dbReference>
<evidence type="ECO:0000256" key="5">
    <source>
        <dbReference type="PROSITE-ProRule" id="PRU00169"/>
    </source>
</evidence>
<dbReference type="InterPro" id="IPR016032">
    <property type="entry name" value="Sig_transdc_resp-reg_C-effctor"/>
</dbReference>
<keyword evidence="4" id="KW-0804">Transcription</keyword>
<dbReference type="Pfam" id="PF00196">
    <property type="entry name" value="GerE"/>
    <property type="match status" value="1"/>
</dbReference>
<dbReference type="AlphaFoldDB" id="A0A1I5IJU3"/>
<dbReference type="CDD" id="cd06170">
    <property type="entry name" value="LuxR_C_like"/>
    <property type="match status" value="1"/>
</dbReference>
<accession>A0A1I5IJU3</accession>
<organism evidence="8 9">
    <name type="scientific">Geodermatophilus obscurus</name>
    <dbReference type="NCBI Taxonomy" id="1861"/>
    <lineage>
        <taxon>Bacteria</taxon>
        <taxon>Bacillati</taxon>
        <taxon>Actinomycetota</taxon>
        <taxon>Actinomycetes</taxon>
        <taxon>Geodermatophilales</taxon>
        <taxon>Geodermatophilaceae</taxon>
        <taxon>Geodermatophilus</taxon>
    </lineage>
</organism>
<dbReference type="Gene3D" id="3.40.50.2300">
    <property type="match status" value="1"/>
</dbReference>
<dbReference type="Proteomes" id="UP000183642">
    <property type="component" value="Unassembled WGS sequence"/>
</dbReference>
<gene>
    <name evidence="8" type="ORF">SAMN05660359_04638</name>
</gene>
<evidence type="ECO:0000313" key="9">
    <source>
        <dbReference type="Proteomes" id="UP000183642"/>
    </source>
</evidence>
<dbReference type="OrthoDB" id="9808843at2"/>
<dbReference type="GO" id="GO:0006355">
    <property type="term" value="P:regulation of DNA-templated transcription"/>
    <property type="evidence" value="ECO:0007669"/>
    <property type="project" value="InterPro"/>
</dbReference>
<dbReference type="SUPFAM" id="SSF52172">
    <property type="entry name" value="CheY-like"/>
    <property type="match status" value="1"/>
</dbReference>
<dbReference type="PROSITE" id="PS50043">
    <property type="entry name" value="HTH_LUXR_2"/>
    <property type="match status" value="1"/>
</dbReference>
<keyword evidence="2" id="KW-0805">Transcription regulation</keyword>
<evidence type="ECO:0000259" key="7">
    <source>
        <dbReference type="PROSITE" id="PS50110"/>
    </source>
</evidence>
<sequence>MTIRVVLADDQALVRGGFRLILESEDDIAVVGEAEDGEQAVTLVADLHPDVVLMDVQMPGVDGLEATRRIGALGDSVRTRVLVLTTFERDDYVLEALRGGASGFLLKNCPPEDLVLAVRRVIRGDALLAPSVTRRLIEDYITRPTPRSAPAPELQRLTERELAVLRLLAQGRSNTELAHELYVSEGTVKTHVSSILSKLGLRDRVQAVVFAYDTGLVEPRR</sequence>
<dbReference type="SMART" id="SM00421">
    <property type="entry name" value="HTH_LUXR"/>
    <property type="match status" value="1"/>
</dbReference>
<proteinExistence type="predicted"/>
<evidence type="ECO:0000256" key="3">
    <source>
        <dbReference type="ARBA" id="ARBA00023125"/>
    </source>
</evidence>
<feature type="modified residue" description="4-aspartylphosphate" evidence="5">
    <location>
        <position position="55"/>
    </location>
</feature>
<dbReference type="InterPro" id="IPR058245">
    <property type="entry name" value="NreC/VraR/RcsB-like_REC"/>
</dbReference>
<name>A0A1I5IJU3_9ACTN</name>
<dbReference type="InterPro" id="IPR000792">
    <property type="entry name" value="Tscrpt_reg_LuxR_C"/>
</dbReference>
<dbReference type="SMART" id="SM00448">
    <property type="entry name" value="REC"/>
    <property type="match status" value="1"/>
</dbReference>
<dbReference type="InterPro" id="IPR001789">
    <property type="entry name" value="Sig_transdc_resp-reg_receiver"/>
</dbReference>
<keyword evidence="3" id="KW-0238">DNA-binding</keyword>
<dbReference type="InterPro" id="IPR039420">
    <property type="entry name" value="WalR-like"/>
</dbReference>
<dbReference type="SUPFAM" id="SSF46894">
    <property type="entry name" value="C-terminal effector domain of the bipartite response regulators"/>
    <property type="match status" value="1"/>
</dbReference>
<evidence type="ECO:0000256" key="1">
    <source>
        <dbReference type="ARBA" id="ARBA00022553"/>
    </source>
</evidence>
<dbReference type="CDD" id="cd17535">
    <property type="entry name" value="REC_NarL-like"/>
    <property type="match status" value="1"/>
</dbReference>
<dbReference type="PRINTS" id="PR00038">
    <property type="entry name" value="HTHLUXR"/>
</dbReference>
<protein>
    <submittedName>
        <fullName evidence="8">Two component transcriptional regulator, LuxR family</fullName>
    </submittedName>
</protein>
<dbReference type="EMBL" id="FOWE01000015">
    <property type="protein sequence ID" value="SFO60401.1"/>
    <property type="molecule type" value="Genomic_DNA"/>
</dbReference>
<feature type="domain" description="Response regulatory" evidence="7">
    <location>
        <begin position="4"/>
        <end position="122"/>
    </location>
</feature>
<dbReference type="PROSITE" id="PS50110">
    <property type="entry name" value="RESPONSE_REGULATORY"/>
    <property type="match status" value="1"/>
</dbReference>
<evidence type="ECO:0000256" key="4">
    <source>
        <dbReference type="ARBA" id="ARBA00023163"/>
    </source>
</evidence>